<dbReference type="Proteomes" id="UP001332243">
    <property type="component" value="Unassembled WGS sequence"/>
</dbReference>
<feature type="region of interest" description="Disordered" evidence="1">
    <location>
        <begin position="1"/>
        <end position="22"/>
    </location>
</feature>
<accession>A0ABU7S3K1</accession>
<keyword evidence="3" id="KW-1185">Reference proteome</keyword>
<organism evidence="2 3">
    <name type="scientific">Plantactinospora sonchi</name>
    <dbReference type="NCBI Taxonomy" id="1544735"/>
    <lineage>
        <taxon>Bacteria</taxon>
        <taxon>Bacillati</taxon>
        <taxon>Actinomycetota</taxon>
        <taxon>Actinomycetes</taxon>
        <taxon>Micromonosporales</taxon>
        <taxon>Micromonosporaceae</taxon>
        <taxon>Plantactinospora</taxon>
    </lineage>
</organism>
<protein>
    <submittedName>
        <fullName evidence="2">Uncharacterized protein</fullName>
    </submittedName>
</protein>
<dbReference type="RefSeq" id="WP_331218044.1">
    <property type="nucleotide sequence ID" value="NZ_JAZGQK010000034.1"/>
</dbReference>
<name>A0ABU7S3K1_9ACTN</name>
<comment type="caution">
    <text evidence="2">The sequence shown here is derived from an EMBL/GenBank/DDBJ whole genome shotgun (WGS) entry which is preliminary data.</text>
</comment>
<evidence type="ECO:0000256" key="1">
    <source>
        <dbReference type="SAM" id="MobiDB-lite"/>
    </source>
</evidence>
<gene>
    <name evidence="2" type="ORF">V1633_31965</name>
</gene>
<evidence type="ECO:0000313" key="3">
    <source>
        <dbReference type="Proteomes" id="UP001332243"/>
    </source>
</evidence>
<proteinExistence type="predicted"/>
<sequence length="78" mass="8708">MDASDWDPRHADSEPLRSAEPDRWVAAGLPEADVHQGPGRSAPLRVTRVARVDRVRRTVARAAREAVDPLVRAHRPVR</sequence>
<dbReference type="EMBL" id="JAZGQK010000034">
    <property type="protein sequence ID" value="MEE6263106.1"/>
    <property type="molecule type" value="Genomic_DNA"/>
</dbReference>
<evidence type="ECO:0000313" key="2">
    <source>
        <dbReference type="EMBL" id="MEE6263106.1"/>
    </source>
</evidence>
<reference evidence="2 3" key="1">
    <citation type="submission" date="2024-01" db="EMBL/GenBank/DDBJ databases">
        <title>Genome insights into Plantactinospora sonchi sp. nov.</title>
        <authorList>
            <person name="Wang L."/>
        </authorList>
    </citation>
    <scope>NUCLEOTIDE SEQUENCE [LARGE SCALE GENOMIC DNA]</scope>
    <source>
        <strain evidence="2 3">NEAU-QY2</strain>
    </source>
</reference>